<feature type="binding site" evidence="4">
    <location>
        <position position="14"/>
    </location>
    <ligand>
        <name>Zn(2+)</name>
        <dbReference type="ChEBI" id="CHEBI:29105"/>
    </ligand>
</feature>
<accession>A0AA37BR57</accession>
<evidence type="ECO:0000256" key="4">
    <source>
        <dbReference type="HAMAP-Rule" id="MF_01476"/>
    </source>
</evidence>
<comment type="subunit">
    <text evidence="4">Part of the 50S ribosomal subunit.</text>
</comment>
<proteinExistence type="inferred from homology"/>
<evidence type="ECO:0000256" key="3">
    <source>
        <dbReference type="ARBA" id="ARBA00023274"/>
    </source>
</evidence>
<dbReference type="InterPro" id="IPR000552">
    <property type="entry name" value="Ribosomal_eL44"/>
</dbReference>
<dbReference type="Gene3D" id="3.10.450.80">
    <property type="match status" value="1"/>
</dbReference>
<dbReference type="RefSeq" id="WP_188680500.1">
    <property type="nucleotide sequence ID" value="NZ_BMNY01000001.1"/>
</dbReference>
<keyword evidence="6" id="KW-1185">Reference proteome</keyword>
<dbReference type="InterPro" id="IPR011332">
    <property type="entry name" value="Ribosomal_zn-bd"/>
</dbReference>
<dbReference type="AlphaFoldDB" id="A0AA37BR57"/>
<feature type="binding site" evidence="4">
    <location>
        <position position="74"/>
    </location>
    <ligand>
        <name>Zn(2+)</name>
        <dbReference type="ChEBI" id="CHEBI:29105"/>
    </ligand>
</feature>
<keyword evidence="3 4" id="KW-0687">Ribonucleoprotein</keyword>
<dbReference type="InterPro" id="IPR053708">
    <property type="entry name" value="Ribosomal_LSU_eL42"/>
</dbReference>
<dbReference type="GO" id="GO:0006412">
    <property type="term" value="P:translation"/>
    <property type="evidence" value="ECO:0007669"/>
    <property type="project" value="UniProtKB-UniRule"/>
</dbReference>
<evidence type="ECO:0000313" key="5">
    <source>
        <dbReference type="EMBL" id="GGM72134.1"/>
    </source>
</evidence>
<dbReference type="Pfam" id="PF00935">
    <property type="entry name" value="Ribosomal_L44"/>
    <property type="match status" value="1"/>
</dbReference>
<comment type="caution">
    <text evidence="5">The sequence shown here is derived from an EMBL/GenBank/DDBJ whole genome shotgun (WGS) entry which is preliminary data.</text>
</comment>
<dbReference type="NCBIfam" id="NF004425">
    <property type="entry name" value="PRK05767.1"/>
    <property type="match status" value="1"/>
</dbReference>
<comment type="cofactor">
    <cofactor evidence="4">
        <name>Zn(2+)</name>
        <dbReference type="ChEBI" id="CHEBI:29105"/>
    </cofactor>
    <text evidence="4">Binds 1 zinc ion per subunit.</text>
</comment>
<dbReference type="GO" id="GO:0005840">
    <property type="term" value="C:ribosome"/>
    <property type="evidence" value="ECO:0007669"/>
    <property type="project" value="UniProtKB-KW"/>
</dbReference>
<reference evidence="5" key="2">
    <citation type="submission" date="2022-09" db="EMBL/GenBank/DDBJ databases">
        <authorList>
            <person name="Sun Q."/>
            <person name="Ohkuma M."/>
        </authorList>
    </citation>
    <scope>NUCLEOTIDE SEQUENCE</scope>
    <source>
        <strain evidence="5">JCM 13583</strain>
    </source>
</reference>
<dbReference type="SUPFAM" id="SSF57829">
    <property type="entry name" value="Zn-binding ribosomal proteins"/>
    <property type="match status" value="1"/>
</dbReference>
<feature type="binding site" evidence="4">
    <location>
        <position position="11"/>
    </location>
    <ligand>
        <name>Zn(2+)</name>
        <dbReference type="ChEBI" id="CHEBI:29105"/>
    </ligand>
</feature>
<evidence type="ECO:0000313" key="6">
    <source>
        <dbReference type="Proteomes" id="UP000632195"/>
    </source>
</evidence>
<sequence>MKMPKSIKMYCPYCKKHTMHEVERVRKKKASEFKAGQRRFRRVTSGYGGFPRPRFEGREKPTKRLSLRFRCEECGKAITRPTQRAKKFELLEAQ</sequence>
<dbReference type="HAMAP" id="MF_01476">
    <property type="entry name" value="Ribosomal_L44e"/>
    <property type="match status" value="1"/>
</dbReference>
<dbReference type="GO" id="GO:1990904">
    <property type="term" value="C:ribonucleoprotein complex"/>
    <property type="evidence" value="ECO:0007669"/>
    <property type="project" value="UniProtKB-KW"/>
</dbReference>
<evidence type="ECO:0000256" key="1">
    <source>
        <dbReference type="ARBA" id="ARBA00009364"/>
    </source>
</evidence>
<dbReference type="PANTHER" id="PTHR10369">
    <property type="entry name" value="60S RIBOSOMAL PROTEIN L36A/L44"/>
    <property type="match status" value="1"/>
</dbReference>
<name>A0AA37BR57_9ARCH</name>
<dbReference type="GO" id="GO:0008270">
    <property type="term" value="F:zinc ion binding"/>
    <property type="evidence" value="ECO:0007669"/>
    <property type="project" value="UniProtKB-UniRule"/>
</dbReference>
<keyword evidence="2 4" id="KW-0689">Ribosomal protein</keyword>
<keyword evidence="4" id="KW-0479">Metal-binding</keyword>
<feature type="zinc finger region" description="C4-type" evidence="4">
    <location>
        <begin position="11"/>
        <end position="74"/>
    </location>
</feature>
<gene>
    <name evidence="4" type="primary">rpl44e</name>
    <name evidence="5" type="ORF">GCM10007108_07900</name>
</gene>
<keyword evidence="4" id="KW-0699">rRNA-binding</keyword>
<keyword evidence="4" id="KW-0862">Zinc</keyword>
<dbReference type="FunFam" id="3.10.450.80:FF:000001">
    <property type="entry name" value="60S ribosomal protein L44"/>
    <property type="match status" value="1"/>
</dbReference>
<evidence type="ECO:0000256" key="2">
    <source>
        <dbReference type="ARBA" id="ARBA00022980"/>
    </source>
</evidence>
<dbReference type="GO" id="GO:0070180">
    <property type="term" value="F:large ribosomal subunit rRNA binding"/>
    <property type="evidence" value="ECO:0007669"/>
    <property type="project" value="UniProtKB-UniRule"/>
</dbReference>
<comment type="function">
    <text evidence="4">Binds to the 23S rRNA.</text>
</comment>
<dbReference type="GO" id="GO:0003735">
    <property type="term" value="F:structural constituent of ribosome"/>
    <property type="evidence" value="ECO:0007669"/>
    <property type="project" value="InterPro"/>
</dbReference>
<feature type="binding site" evidence="4">
    <location>
        <position position="71"/>
    </location>
    <ligand>
        <name>Zn(2+)</name>
        <dbReference type="ChEBI" id="CHEBI:29105"/>
    </ligand>
</feature>
<keyword evidence="4" id="KW-0863">Zinc-finger</keyword>
<protein>
    <recommendedName>
        <fullName evidence="4">Large ribosomal subunit protein eL42</fullName>
    </recommendedName>
</protein>
<keyword evidence="4" id="KW-0694">RNA-binding</keyword>
<organism evidence="5 6">
    <name type="scientific">Thermogymnomonas acidicola</name>
    <dbReference type="NCBI Taxonomy" id="399579"/>
    <lineage>
        <taxon>Archaea</taxon>
        <taxon>Methanobacteriati</taxon>
        <taxon>Thermoplasmatota</taxon>
        <taxon>Thermoplasmata</taxon>
        <taxon>Thermoplasmatales</taxon>
        <taxon>Thermogymnomonas</taxon>
    </lineage>
</organism>
<dbReference type="EMBL" id="BMNY01000001">
    <property type="protein sequence ID" value="GGM72134.1"/>
    <property type="molecule type" value="Genomic_DNA"/>
</dbReference>
<comment type="similarity">
    <text evidence="1 4">Belongs to the eukaryotic ribosomal protein eL42 family.</text>
</comment>
<reference evidence="5" key="1">
    <citation type="journal article" date="2014" name="Int. J. Syst. Evol. Microbiol.">
        <title>Complete genome sequence of Corynebacterium casei LMG S-19264T (=DSM 44701T), isolated from a smear-ripened cheese.</title>
        <authorList>
            <consortium name="US DOE Joint Genome Institute (JGI-PGF)"/>
            <person name="Walter F."/>
            <person name="Albersmeier A."/>
            <person name="Kalinowski J."/>
            <person name="Ruckert C."/>
        </authorList>
    </citation>
    <scope>NUCLEOTIDE SEQUENCE</scope>
    <source>
        <strain evidence="5">JCM 13583</strain>
    </source>
</reference>
<dbReference type="Proteomes" id="UP000632195">
    <property type="component" value="Unassembled WGS sequence"/>
</dbReference>